<dbReference type="EMBL" id="JAEMOP010000009">
    <property type="protein sequence ID" value="MBJ7316771.1"/>
    <property type="molecule type" value="Genomic_DNA"/>
</dbReference>
<name>A0A8I1KFA5_9GAMM</name>
<gene>
    <name evidence="1" type="ORF">JHC10_01220</name>
    <name evidence="2" type="ORF">JHC11_12320</name>
</gene>
<sequence length="72" mass="8424">MSRYILQQDECAPDSLEHFEEQMKAKLGMSIEEFKLEAAHTSSNDCEMWMLSGYRLEIAPDHPWYTLAEVLK</sequence>
<accession>A0A8I1KFA5</accession>
<evidence type="ECO:0000313" key="2">
    <source>
        <dbReference type="EMBL" id="MBJ7316771.1"/>
    </source>
</evidence>
<dbReference type="Proteomes" id="UP000655994">
    <property type="component" value="Unassembled WGS sequence"/>
</dbReference>
<dbReference type="Proteomes" id="UP000621390">
    <property type="component" value="Unassembled WGS sequence"/>
</dbReference>
<dbReference type="AlphaFoldDB" id="A0A8I1KFA5"/>
<evidence type="ECO:0000313" key="1">
    <source>
        <dbReference type="EMBL" id="MBJ7265555.1"/>
    </source>
</evidence>
<reference evidence="2 4" key="1">
    <citation type="submission" date="2020-09" db="EMBL/GenBank/DDBJ databases">
        <title>Draft Genomes of Bacterial Isolates from North Pond Shallow Sediments.</title>
        <authorList>
            <person name="Kiel Reese B."/>
            <person name="Mullis M."/>
            <person name="Weisend R.E."/>
        </authorList>
    </citation>
    <scope>NUCLEOTIDE SEQUENCE</scope>
    <source>
        <strain evidence="2">KJE-2</strain>
        <strain evidence="1 4">KJE-3</strain>
    </source>
</reference>
<dbReference type="EMBL" id="JAEMOS010000002">
    <property type="protein sequence ID" value="MBJ7265555.1"/>
    <property type="molecule type" value="Genomic_DNA"/>
</dbReference>
<evidence type="ECO:0000313" key="4">
    <source>
        <dbReference type="Proteomes" id="UP000655994"/>
    </source>
</evidence>
<keyword evidence="4" id="KW-1185">Reference proteome</keyword>
<proteinExistence type="predicted"/>
<comment type="caution">
    <text evidence="2">The sequence shown here is derived from an EMBL/GenBank/DDBJ whole genome shotgun (WGS) entry which is preliminary data.</text>
</comment>
<organism evidence="2 3">
    <name type="scientific">Idiomarina abyssalis</name>
    <dbReference type="NCBI Taxonomy" id="86102"/>
    <lineage>
        <taxon>Bacteria</taxon>
        <taxon>Pseudomonadati</taxon>
        <taxon>Pseudomonadota</taxon>
        <taxon>Gammaproteobacteria</taxon>
        <taxon>Alteromonadales</taxon>
        <taxon>Idiomarinaceae</taxon>
        <taxon>Idiomarina</taxon>
    </lineage>
</organism>
<protein>
    <submittedName>
        <fullName evidence="2">Uncharacterized protein</fullName>
    </submittedName>
</protein>
<dbReference type="RefSeq" id="WP_199493433.1">
    <property type="nucleotide sequence ID" value="NZ_JAEMOP010000009.1"/>
</dbReference>
<evidence type="ECO:0000313" key="3">
    <source>
        <dbReference type="Proteomes" id="UP000621390"/>
    </source>
</evidence>